<evidence type="ECO:0000256" key="2">
    <source>
        <dbReference type="ARBA" id="ARBA00023125"/>
    </source>
</evidence>
<dbReference type="InterPro" id="IPR000792">
    <property type="entry name" value="Tscrpt_reg_LuxR_C"/>
</dbReference>
<dbReference type="AlphaFoldDB" id="A0A402CDR1"/>
<dbReference type="SUPFAM" id="SSF52540">
    <property type="entry name" value="P-loop containing nucleoside triphosphate hydrolases"/>
    <property type="match status" value="1"/>
</dbReference>
<dbReference type="InterPro" id="IPR011990">
    <property type="entry name" value="TPR-like_helical_dom_sf"/>
</dbReference>
<organism evidence="5 6">
    <name type="scientific">Rhodococcus wratislaviensis</name>
    <name type="common">Tsukamurella wratislaviensis</name>
    <dbReference type="NCBI Taxonomy" id="44752"/>
    <lineage>
        <taxon>Bacteria</taxon>
        <taxon>Bacillati</taxon>
        <taxon>Actinomycetota</taxon>
        <taxon>Actinomycetes</taxon>
        <taxon>Mycobacteriales</taxon>
        <taxon>Nocardiaceae</taxon>
        <taxon>Rhodococcus</taxon>
    </lineage>
</organism>
<dbReference type="Pfam" id="PF13191">
    <property type="entry name" value="AAA_16"/>
    <property type="match status" value="1"/>
</dbReference>
<evidence type="ECO:0000256" key="1">
    <source>
        <dbReference type="ARBA" id="ARBA00023015"/>
    </source>
</evidence>
<dbReference type="SUPFAM" id="SSF46894">
    <property type="entry name" value="C-terminal effector domain of the bipartite response regulators"/>
    <property type="match status" value="1"/>
</dbReference>
<name>A0A402CDR1_RHOWR</name>
<dbReference type="Gene3D" id="3.40.50.300">
    <property type="entry name" value="P-loop containing nucleotide triphosphate hydrolases"/>
    <property type="match status" value="1"/>
</dbReference>
<dbReference type="PANTHER" id="PTHR44688:SF16">
    <property type="entry name" value="DNA-BINDING TRANSCRIPTIONAL ACTIVATOR DEVR_DOSR"/>
    <property type="match status" value="1"/>
</dbReference>
<protein>
    <submittedName>
        <fullName evidence="5">ATPase / transcriptional regulator, LuxR family</fullName>
    </submittedName>
</protein>
<dbReference type="PROSITE" id="PS00622">
    <property type="entry name" value="HTH_LUXR_1"/>
    <property type="match status" value="1"/>
</dbReference>
<dbReference type="Proteomes" id="UP000287519">
    <property type="component" value="Unassembled WGS sequence"/>
</dbReference>
<dbReference type="RefSeq" id="WP_225858259.1">
    <property type="nucleotide sequence ID" value="NZ_BHYM01000046.1"/>
</dbReference>
<dbReference type="Gene3D" id="1.25.40.10">
    <property type="entry name" value="Tetratricopeptide repeat domain"/>
    <property type="match status" value="1"/>
</dbReference>
<reference evidence="5 6" key="1">
    <citation type="submission" date="2018-11" db="EMBL/GenBank/DDBJ databases">
        <title>Microbial catabolism of amino acid.</title>
        <authorList>
            <person name="Hibi M."/>
            <person name="Ogawa J."/>
        </authorList>
    </citation>
    <scope>NUCLEOTIDE SEQUENCE [LARGE SCALE GENOMIC DNA]</scope>
    <source>
        <strain evidence="5 6">C31-06</strain>
    </source>
</reference>
<evidence type="ECO:0000259" key="4">
    <source>
        <dbReference type="PROSITE" id="PS50043"/>
    </source>
</evidence>
<keyword evidence="1" id="KW-0805">Transcription regulation</keyword>
<dbReference type="SMART" id="SM00421">
    <property type="entry name" value="HTH_LUXR"/>
    <property type="match status" value="1"/>
</dbReference>
<dbReference type="InterPro" id="IPR041664">
    <property type="entry name" value="AAA_16"/>
</dbReference>
<evidence type="ECO:0000256" key="3">
    <source>
        <dbReference type="ARBA" id="ARBA00023163"/>
    </source>
</evidence>
<dbReference type="CDD" id="cd06170">
    <property type="entry name" value="LuxR_C_like"/>
    <property type="match status" value="1"/>
</dbReference>
<proteinExistence type="predicted"/>
<evidence type="ECO:0000313" key="5">
    <source>
        <dbReference type="EMBL" id="GCE41727.1"/>
    </source>
</evidence>
<dbReference type="PROSITE" id="PS50043">
    <property type="entry name" value="HTH_LUXR_2"/>
    <property type="match status" value="1"/>
</dbReference>
<dbReference type="GO" id="GO:0006355">
    <property type="term" value="P:regulation of DNA-templated transcription"/>
    <property type="evidence" value="ECO:0007669"/>
    <property type="project" value="InterPro"/>
</dbReference>
<evidence type="ECO:0000313" key="6">
    <source>
        <dbReference type="Proteomes" id="UP000287519"/>
    </source>
</evidence>
<dbReference type="InterPro" id="IPR016032">
    <property type="entry name" value="Sig_transdc_resp-reg_C-effctor"/>
</dbReference>
<keyword evidence="2" id="KW-0238">DNA-binding</keyword>
<feature type="domain" description="HTH luxR-type" evidence="4">
    <location>
        <begin position="801"/>
        <end position="849"/>
    </location>
</feature>
<accession>A0A402CDR1</accession>
<dbReference type="PANTHER" id="PTHR44688">
    <property type="entry name" value="DNA-BINDING TRANSCRIPTIONAL ACTIVATOR DEVR_DOSR"/>
    <property type="match status" value="1"/>
</dbReference>
<comment type="caution">
    <text evidence="5">The sequence shown here is derived from an EMBL/GenBank/DDBJ whole genome shotgun (WGS) entry which is preliminary data.</text>
</comment>
<dbReference type="InterPro" id="IPR027417">
    <property type="entry name" value="P-loop_NTPase"/>
</dbReference>
<dbReference type="EMBL" id="BHYM01000046">
    <property type="protein sequence ID" value="GCE41727.1"/>
    <property type="molecule type" value="Genomic_DNA"/>
</dbReference>
<dbReference type="GO" id="GO:0003677">
    <property type="term" value="F:DNA binding"/>
    <property type="evidence" value="ECO:0007669"/>
    <property type="project" value="UniProtKB-KW"/>
</dbReference>
<keyword evidence="3" id="KW-0804">Transcription</keyword>
<sequence length="849" mass="91583">MDGVWPLIGRDEELRRIWAAVEGSGDGSGVLVAGGVGVGKTRLASAAVAVLAKRHAVRWVTATASARTLPLGAFAQWAPISQADPMMVIHTVITALTAGDRPVVVAVDDVHLLDDLSVVVIQQLVQRGLARVVLTLRSTEPAPDTITTLWKDGFLDRLDLDPLGENDTERLLSQALAGPVAPATSAEMWNLTRGNVLFLRHLVRQERDAGRLVSDVGTWRWTGEPVVSPTLAKLITGQLGSLTEDTAEVLDYLAIGEPIDGTVLEILTSPHAVKEVHSRGLIDMTSDNGDIDVRLSHPLYGEVRRSTGNLLQLRRLRGRLATVLSTRADPTPAALLRRAVLTLESDLRPDLGLYLSATATALRLHDAPLALRFADVGHISDTGFQGAMLHYWVLTNVGRAQDAFTLLEALDQNALTIEERRRLSVMRVGTLCWSLGDPERARQELAIAKLAPHNHTSSELAAFEALFESVQGRPEHAIAAGNVVFQAAPSDMAFVLTSCALVIAHGYSGHAAKVFPLTKRASALVATSSDASALEYGIVYFHIEAMFIAGYLQAAEQVMTQFVDYAAHTPGTIGLFVSLLHSYVDLSQGRLSAALEVLNRANREFGTTMYDRSAVVSCRVYLILALSHRGDGKRAAKLVRDLDTLNPYGFLRSACTLAKAWAAAAQGMIADAIRLARKSAVIAADRGHFGQETMCLQAASQFGDRTTAHRLNELTALVDGPRIHAAALHANGLASVNGEKLAEASRLYEEFGDIVAATDASAQAGTLFREQQHHGSALTAIERARTLAGTHRALDTPALRRVGETTPLTRRQREIVALVAQGFTNKEIAGRLGVSIRTVEGHRYHARLR</sequence>
<dbReference type="PRINTS" id="PR00038">
    <property type="entry name" value="HTHLUXR"/>
</dbReference>
<dbReference type="Gene3D" id="1.10.10.10">
    <property type="entry name" value="Winged helix-like DNA-binding domain superfamily/Winged helix DNA-binding domain"/>
    <property type="match status" value="1"/>
</dbReference>
<dbReference type="InterPro" id="IPR036388">
    <property type="entry name" value="WH-like_DNA-bd_sf"/>
</dbReference>
<gene>
    <name evidence="5" type="ORF">Rhow_005386</name>
</gene>
<dbReference type="Pfam" id="PF00196">
    <property type="entry name" value="GerE"/>
    <property type="match status" value="1"/>
</dbReference>
<keyword evidence="6" id="KW-1185">Reference proteome</keyword>